<comment type="similarity">
    <text evidence="1">Belongs to the RelE toxin family.</text>
</comment>
<evidence type="ECO:0000256" key="1">
    <source>
        <dbReference type="ARBA" id="ARBA00006226"/>
    </source>
</evidence>
<reference evidence="3" key="1">
    <citation type="submission" date="2021-05" db="EMBL/GenBank/DDBJ databases">
        <title>Energy efficiency and biological interactions define the core microbiome of deep oligotrophic groundwater.</title>
        <authorList>
            <person name="Mehrshad M."/>
            <person name="Lopez-Fernandez M."/>
            <person name="Bell E."/>
            <person name="Bernier-Latmani R."/>
            <person name="Bertilsson S."/>
            <person name="Dopson M."/>
        </authorList>
    </citation>
    <scope>NUCLEOTIDE SEQUENCE</scope>
    <source>
        <strain evidence="3">Modern_marine.mb.64</strain>
    </source>
</reference>
<dbReference type="Proteomes" id="UP000777784">
    <property type="component" value="Unassembled WGS sequence"/>
</dbReference>
<dbReference type="Gene3D" id="3.30.2310.20">
    <property type="entry name" value="RelE-like"/>
    <property type="match status" value="1"/>
</dbReference>
<name>A0A948W1Y3_UNCEI</name>
<dbReference type="PANTHER" id="PTHR33755">
    <property type="entry name" value="TOXIN PARE1-RELATED"/>
    <property type="match status" value="1"/>
</dbReference>
<protein>
    <submittedName>
        <fullName evidence="3">Type II toxin-antitoxin system RelE/ParE family toxin</fullName>
    </submittedName>
</protein>
<organism evidence="3 4">
    <name type="scientific">Eiseniibacteriota bacterium</name>
    <dbReference type="NCBI Taxonomy" id="2212470"/>
    <lineage>
        <taxon>Bacteria</taxon>
        <taxon>Candidatus Eiseniibacteriota</taxon>
    </lineage>
</organism>
<gene>
    <name evidence="3" type="ORF">KJ970_00335</name>
</gene>
<sequence>MRVRFTPTAKLQFLDILTYIKRDKPMAAVNFSGRVEKSLSGLEKFPDSGRPLPEFPELPFREVMVPPYRFFYRVKGKTVWVVGAWHSAQLPEDPEL</sequence>
<accession>A0A948W1Y3</accession>
<dbReference type="Pfam" id="PF05016">
    <property type="entry name" value="ParE_toxin"/>
    <property type="match status" value="1"/>
</dbReference>
<comment type="caution">
    <text evidence="3">The sequence shown here is derived from an EMBL/GenBank/DDBJ whole genome shotgun (WGS) entry which is preliminary data.</text>
</comment>
<dbReference type="InterPro" id="IPR035093">
    <property type="entry name" value="RelE/ParE_toxin_dom_sf"/>
</dbReference>
<evidence type="ECO:0000256" key="2">
    <source>
        <dbReference type="ARBA" id="ARBA00022649"/>
    </source>
</evidence>
<dbReference type="AlphaFoldDB" id="A0A948W1Y3"/>
<keyword evidence="2" id="KW-1277">Toxin-antitoxin system</keyword>
<evidence type="ECO:0000313" key="3">
    <source>
        <dbReference type="EMBL" id="MBU2689347.1"/>
    </source>
</evidence>
<dbReference type="InterPro" id="IPR051803">
    <property type="entry name" value="TA_system_RelE-like_toxin"/>
</dbReference>
<evidence type="ECO:0000313" key="4">
    <source>
        <dbReference type="Proteomes" id="UP000777784"/>
    </source>
</evidence>
<dbReference type="EMBL" id="JAHJDP010000002">
    <property type="protein sequence ID" value="MBU2689347.1"/>
    <property type="molecule type" value="Genomic_DNA"/>
</dbReference>
<dbReference type="InterPro" id="IPR007712">
    <property type="entry name" value="RelE/ParE_toxin"/>
</dbReference>
<proteinExistence type="inferred from homology"/>